<reference evidence="2 3" key="1">
    <citation type="submission" date="2017-05" db="EMBL/GenBank/DDBJ databases">
        <title>The Genome Sequence of Tsuchiyaea wingfieldii DSM 27421.</title>
        <authorList>
            <person name="Cuomo C."/>
            <person name="Passer A."/>
            <person name="Billmyre B."/>
            <person name="Heitman J."/>
        </authorList>
    </citation>
    <scope>NUCLEOTIDE SEQUENCE [LARGE SCALE GENOMIC DNA]</scope>
    <source>
        <strain evidence="2 3">DSM 27421</strain>
    </source>
</reference>
<evidence type="ECO:0000256" key="1">
    <source>
        <dbReference type="SAM" id="MobiDB-lite"/>
    </source>
</evidence>
<sequence>MSATSTLLQAFFDDVNHSQVETSPPISKDWRVLEAYGWNKRVSKNFTPSRYDHRIHRVEGMKDAVAINAQWSLLLEDATGDEGGMSIPNDQSIERFNRAQQDLLSNPHFASQAGDIRSVLDVLSQGDKPSRKNFFTYWDGSYRVYGVRSGFKEGQQDSNRTRWTIQADKDSDDDGSIYSSDDDSDMSSLHHTLEAIRRVGVFPKGAEEIPGVAVQDFGAEDNFWPPREKGEASRDIRSFFEKGSGKDITRSPLGSKAWDIDVKYKQNCLGVSSEYTCGMTKSHEPSVAPSGENPSSTKSSGKLPEDGYIAATAAAAQLLEAGPESAMENSLFSYYTPSGHHASIGKRKRHMRGADWLVSVGKSKVSEELP</sequence>
<feature type="region of interest" description="Disordered" evidence="1">
    <location>
        <begin position="166"/>
        <end position="186"/>
    </location>
</feature>
<feature type="region of interest" description="Disordered" evidence="1">
    <location>
        <begin position="279"/>
        <end position="304"/>
    </location>
</feature>
<feature type="compositionally biased region" description="Acidic residues" evidence="1">
    <location>
        <begin position="170"/>
        <end position="185"/>
    </location>
</feature>
<comment type="caution">
    <text evidence="2">The sequence shown here is derived from an EMBL/GenBank/DDBJ whole genome shotgun (WGS) entry which is preliminary data.</text>
</comment>
<organism evidence="2 3">
    <name type="scientific">Cryptococcus floricola</name>
    <dbReference type="NCBI Taxonomy" id="2591691"/>
    <lineage>
        <taxon>Eukaryota</taxon>
        <taxon>Fungi</taxon>
        <taxon>Dikarya</taxon>
        <taxon>Basidiomycota</taxon>
        <taxon>Agaricomycotina</taxon>
        <taxon>Tremellomycetes</taxon>
        <taxon>Tremellales</taxon>
        <taxon>Cryptococcaceae</taxon>
        <taxon>Cryptococcus</taxon>
    </lineage>
</organism>
<evidence type="ECO:0000313" key="2">
    <source>
        <dbReference type="EMBL" id="TYJ52076.1"/>
    </source>
</evidence>
<proteinExistence type="predicted"/>
<protein>
    <submittedName>
        <fullName evidence="2">Uncharacterized protein</fullName>
    </submittedName>
</protein>
<keyword evidence="3" id="KW-1185">Reference proteome</keyword>
<name>A0A5D3AQV1_9TREE</name>
<accession>A0A5D3AQV1</accession>
<evidence type="ECO:0000313" key="3">
    <source>
        <dbReference type="Proteomes" id="UP000322245"/>
    </source>
</evidence>
<dbReference type="Proteomes" id="UP000322245">
    <property type="component" value="Unassembled WGS sequence"/>
</dbReference>
<dbReference type="EMBL" id="NIDF01000159">
    <property type="protein sequence ID" value="TYJ52076.1"/>
    <property type="molecule type" value="Genomic_DNA"/>
</dbReference>
<gene>
    <name evidence="2" type="ORF">B9479_007333</name>
</gene>
<dbReference type="AlphaFoldDB" id="A0A5D3AQV1"/>